<evidence type="ECO:0000313" key="8">
    <source>
        <dbReference type="EMBL" id="BEQ15386.1"/>
    </source>
</evidence>
<dbReference type="CDD" id="cd00685">
    <property type="entry name" value="Trans_IPPS_HT"/>
    <property type="match status" value="1"/>
</dbReference>
<dbReference type="SFLD" id="SFLDS00005">
    <property type="entry name" value="Isoprenoid_Synthase_Type_I"/>
    <property type="match status" value="1"/>
</dbReference>
<dbReference type="Proteomes" id="UP001366166">
    <property type="component" value="Chromosome"/>
</dbReference>
<proteinExistence type="inferred from homology"/>
<evidence type="ECO:0000256" key="4">
    <source>
        <dbReference type="ARBA" id="ARBA00022723"/>
    </source>
</evidence>
<dbReference type="InterPro" id="IPR053378">
    <property type="entry name" value="Prenyl_diphosphate_synthase"/>
</dbReference>
<evidence type="ECO:0000313" key="9">
    <source>
        <dbReference type="Proteomes" id="UP001366166"/>
    </source>
</evidence>
<keyword evidence="6" id="KW-0414">Isoprene biosynthesis</keyword>
<dbReference type="KEGG" id="dmp:FAK_24520"/>
<evidence type="ECO:0000256" key="5">
    <source>
        <dbReference type="ARBA" id="ARBA00022842"/>
    </source>
</evidence>
<evidence type="ECO:0000256" key="2">
    <source>
        <dbReference type="ARBA" id="ARBA00006706"/>
    </source>
</evidence>
<dbReference type="RefSeq" id="WP_338599717.1">
    <property type="nucleotide sequence ID" value="NZ_AP028679.1"/>
</dbReference>
<dbReference type="AlphaFoldDB" id="A0AAU9END8"/>
<keyword evidence="3 7" id="KW-0808">Transferase</keyword>
<evidence type="ECO:0000256" key="7">
    <source>
        <dbReference type="RuleBase" id="RU004466"/>
    </source>
</evidence>
<comment type="cofactor">
    <cofactor evidence="1">
        <name>Mg(2+)</name>
        <dbReference type="ChEBI" id="CHEBI:18420"/>
    </cofactor>
</comment>
<dbReference type="SUPFAM" id="SSF48576">
    <property type="entry name" value="Terpenoid synthases"/>
    <property type="match status" value="1"/>
</dbReference>
<dbReference type="NCBIfam" id="NF045485">
    <property type="entry name" value="FPPsyn"/>
    <property type="match status" value="1"/>
</dbReference>
<evidence type="ECO:0000256" key="3">
    <source>
        <dbReference type="ARBA" id="ARBA00022679"/>
    </source>
</evidence>
<dbReference type="PANTHER" id="PTHR43281">
    <property type="entry name" value="FARNESYL DIPHOSPHATE SYNTHASE"/>
    <property type="match status" value="1"/>
</dbReference>
<dbReference type="GO" id="GO:0004659">
    <property type="term" value="F:prenyltransferase activity"/>
    <property type="evidence" value="ECO:0007669"/>
    <property type="project" value="InterPro"/>
</dbReference>
<dbReference type="PROSITE" id="PS00444">
    <property type="entry name" value="POLYPRENYL_SYNTHASE_2"/>
    <property type="match status" value="1"/>
</dbReference>
<dbReference type="Pfam" id="PF00348">
    <property type="entry name" value="polyprenyl_synt"/>
    <property type="match status" value="1"/>
</dbReference>
<evidence type="ECO:0000256" key="6">
    <source>
        <dbReference type="ARBA" id="ARBA00023229"/>
    </source>
</evidence>
<gene>
    <name evidence="8" type="ORF">FAK_24520</name>
</gene>
<dbReference type="SFLD" id="SFLDG01017">
    <property type="entry name" value="Polyprenyl_Transferase_Like"/>
    <property type="match status" value="1"/>
</dbReference>
<organism evidence="8 9">
    <name type="scientific">Desulfoferula mesophila</name>
    <dbReference type="NCBI Taxonomy" id="3058419"/>
    <lineage>
        <taxon>Bacteria</taxon>
        <taxon>Pseudomonadati</taxon>
        <taxon>Thermodesulfobacteriota</taxon>
        <taxon>Desulfarculia</taxon>
        <taxon>Desulfarculales</taxon>
        <taxon>Desulfarculaceae</taxon>
        <taxon>Desulfoferula</taxon>
    </lineage>
</organism>
<dbReference type="PROSITE" id="PS00723">
    <property type="entry name" value="POLYPRENYL_SYNTHASE_1"/>
    <property type="match status" value="1"/>
</dbReference>
<dbReference type="PANTHER" id="PTHR43281:SF1">
    <property type="entry name" value="FARNESYL DIPHOSPHATE SYNTHASE"/>
    <property type="match status" value="1"/>
</dbReference>
<protein>
    <submittedName>
        <fullName evidence="8">Farnesyl-diphosphate synthase</fullName>
    </submittedName>
</protein>
<dbReference type="GO" id="GO:0005737">
    <property type="term" value="C:cytoplasm"/>
    <property type="evidence" value="ECO:0007669"/>
    <property type="project" value="UniProtKB-ARBA"/>
</dbReference>
<dbReference type="EMBL" id="AP028679">
    <property type="protein sequence ID" value="BEQ15386.1"/>
    <property type="molecule type" value="Genomic_DNA"/>
</dbReference>
<keyword evidence="9" id="KW-1185">Reference proteome</keyword>
<keyword evidence="5" id="KW-0460">Magnesium</keyword>
<dbReference type="InterPro" id="IPR008949">
    <property type="entry name" value="Isoprenoid_synthase_dom_sf"/>
</dbReference>
<dbReference type="FunFam" id="1.10.600.10:FF:000001">
    <property type="entry name" value="Geranylgeranyl diphosphate synthase"/>
    <property type="match status" value="1"/>
</dbReference>
<keyword evidence="4" id="KW-0479">Metal-binding</keyword>
<dbReference type="Gene3D" id="1.10.600.10">
    <property type="entry name" value="Farnesyl Diphosphate Synthase"/>
    <property type="match status" value="1"/>
</dbReference>
<dbReference type="GO" id="GO:0016114">
    <property type="term" value="P:terpenoid biosynthetic process"/>
    <property type="evidence" value="ECO:0007669"/>
    <property type="project" value="UniProtKB-ARBA"/>
</dbReference>
<sequence>MELKAYLSRRREMVDAALDRLLPAQEAGGRVLEAMRYSLFAGGKRLRPILCLAGAEAVGGDPERVMFCACAMEMVHTYSLIHDDLPAMDDDEFRRGVPTSHMVYGEGLAVLAGDGLLTQAMVLLSDPAQTDGLDPCRVLEASQVVMKAAGYVGMVGGQAVDLASENLKPDLAIVQYMHAMKTGALITASVQSGAILAGGDPEQVRQLVRYGRRVGLAFQIADDLLDLEGDFNALGKKVGADLARGKMTYPAVVGVAQARKMGQELVDQAAAIAEGLGPAAAPLAELARYIMARTH</sequence>
<dbReference type="GO" id="GO:0046872">
    <property type="term" value="F:metal ion binding"/>
    <property type="evidence" value="ECO:0007669"/>
    <property type="project" value="UniProtKB-KW"/>
</dbReference>
<comment type="similarity">
    <text evidence="2 7">Belongs to the FPP/GGPP synthase family.</text>
</comment>
<name>A0AAU9END8_9BACT</name>
<dbReference type="InterPro" id="IPR033749">
    <property type="entry name" value="Polyprenyl_synt_CS"/>
</dbReference>
<evidence type="ECO:0000256" key="1">
    <source>
        <dbReference type="ARBA" id="ARBA00001946"/>
    </source>
</evidence>
<reference evidence="9" key="1">
    <citation type="journal article" date="2023" name="Arch. Microbiol.">
        <title>Desulfoferula mesophilus gen. nov. sp. nov., a mesophilic sulfate-reducing bacterium isolated from a brackish lake sediment.</title>
        <authorList>
            <person name="Watanabe T."/>
            <person name="Yabe T."/>
            <person name="Tsuji J.M."/>
            <person name="Fukui M."/>
        </authorList>
    </citation>
    <scope>NUCLEOTIDE SEQUENCE [LARGE SCALE GENOMIC DNA]</scope>
    <source>
        <strain evidence="9">12FAK</strain>
    </source>
</reference>
<dbReference type="InterPro" id="IPR000092">
    <property type="entry name" value="Polyprenyl_synt"/>
</dbReference>
<accession>A0AAU9END8</accession>